<evidence type="ECO:0000313" key="4">
    <source>
        <dbReference type="Proteomes" id="UP000823862"/>
    </source>
</evidence>
<gene>
    <name evidence="3" type="ORF">H9950_03120</name>
</gene>
<sequence>MKKSKKRVLFYSSVQDKHLFITQRFYHIDINILHEFGCEVLLSNNVLDAFCFWKYDFVFAYFYRKSFFTALIAALFMRPTYFTGGIDDLDINYASKKRYRIQKIFFRLCYWISKSCIIVSDSDLRNIEKILNKTEKLSFSEHTIDVEKFVAHEDILPKEKLFTTIVWMGNKDNVKRKGVDTALKVFSLLQKNKLYADYRFLIIGKKGEGTSYVESLIEEYGLQRVVMLTDEISEEKKINILLRSKYYFQLSIYEGFGLAALEALATNNIVIHSGKGGLANPIFSSGIIFNIGNDLEIEMESLLKKMSIYNNEQLEEVSRFIIKQYDNSRRREDFFRIIDELK</sequence>
<dbReference type="Pfam" id="PF00534">
    <property type="entry name" value="Glycos_transf_1"/>
    <property type="match status" value="1"/>
</dbReference>
<proteinExistence type="predicted"/>
<protein>
    <submittedName>
        <fullName evidence="3">Glycosyltransferase</fullName>
    </submittedName>
</protein>
<evidence type="ECO:0000256" key="1">
    <source>
        <dbReference type="ARBA" id="ARBA00022679"/>
    </source>
</evidence>
<organism evidence="3 4">
    <name type="scientific">Candidatus Bacteroides avicola</name>
    <dbReference type="NCBI Taxonomy" id="2838468"/>
    <lineage>
        <taxon>Bacteria</taxon>
        <taxon>Pseudomonadati</taxon>
        <taxon>Bacteroidota</taxon>
        <taxon>Bacteroidia</taxon>
        <taxon>Bacteroidales</taxon>
        <taxon>Bacteroidaceae</taxon>
        <taxon>Bacteroides</taxon>
    </lineage>
</organism>
<name>A0A9D2HW58_9BACE</name>
<dbReference type="Proteomes" id="UP000823862">
    <property type="component" value="Unassembled WGS sequence"/>
</dbReference>
<dbReference type="GO" id="GO:0009103">
    <property type="term" value="P:lipopolysaccharide biosynthetic process"/>
    <property type="evidence" value="ECO:0007669"/>
    <property type="project" value="TreeGrafter"/>
</dbReference>
<evidence type="ECO:0000259" key="2">
    <source>
        <dbReference type="Pfam" id="PF00534"/>
    </source>
</evidence>
<dbReference type="PANTHER" id="PTHR46401">
    <property type="entry name" value="GLYCOSYLTRANSFERASE WBBK-RELATED"/>
    <property type="match status" value="1"/>
</dbReference>
<dbReference type="GO" id="GO:0016757">
    <property type="term" value="F:glycosyltransferase activity"/>
    <property type="evidence" value="ECO:0007669"/>
    <property type="project" value="InterPro"/>
</dbReference>
<dbReference type="AlphaFoldDB" id="A0A9D2HW58"/>
<evidence type="ECO:0000313" key="3">
    <source>
        <dbReference type="EMBL" id="HJA85182.1"/>
    </source>
</evidence>
<reference evidence="3" key="2">
    <citation type="submission" date="2021-04" db="EMBL/GenBank/DDBJ databases">
        <authorList>
            <person name="Gilroy R."/>
        </authorList>
    </citation>
    <scope>NUCLEOTIDE SEQUENCE</scope>
    <source>
        <strain evidence="3">ChiHjej12B11-9795</strain>
    </source>
</reference>
<dbReference type="PANTHER" id="PTHR46401:SF2">
    <property type="entry name" value="GLYCOSYLTRANSFERASE WBBK-RELATED"/>
    <property type="match status" value="1"/>
</dbReference>
<dbReference type="Gene3D" id="3.40.50.2000">
    <property type="entry name" value="Glycogen Phosphorylase B"/>
    <property type="match status" value="2"/>
</dbReference>
<accession>A0A9D2HW58</accession>
<dbReference type="EMBL" id="DWZI01000017">
    <property type="protein sequence ID" value="HJA85182.1"/>
    <property type="molecule type" value="Genomic_DNA"/>
</dbReference>
<dbReference type="SUPFAM" id="SSF53756">
    <property type="entry name" value="UDP-Glycosyltransferase/glycogen phosphorylase"/>
    <property type="match status" value="1"/>
</dbReference>
<comment type="caution">
    <text evidence="3">The sequence shown here is derived from an EMBL/GenBank/DDBJ whole genome shotgun (WGS) entry which is preliminary data.</text>
</comment>
<keyword evidence="1" id="KW-0808">Transferase</keyword>
<feature type="domain" description="Glycosyl transferase family 1" evidence="2">
    <location>
        <begin position="174"/>
        <end position="279"/>
    </location>
</feature>
<reference evidence="3" key="1">
    <citation type="journal article" date="2021" name="PeerJ">
        <title>Extensive microbial diversity within the chicken gut microbiome revealed by metagenomics and culture.</title>
        <authorList>
            <person name="Gilroy R."/>
            <person name="Ravi A."/>
            <person name="Getino M."/>
            <person name="Pursley I."/>
            <person name="Horton D.L."/>
            <person name="Alikhan N.F."/>
            <person name="Baker D."/>
            <person name="Gharbi K."/>
            <person name="Hall N."/>
            <person name="Watson M."/>
            <person name="Adriaenssens E.M."/>
            <person name="Foster-Nyarko E."/>
            <person name="Jarju S."/>
            <person name="Secka A."/>
            <person name="Antonio M."/>
            <person name="Oren A."/>
            <person name="Chaudhuri R.R."/>
            <person name="La Ragione R."/>
            <person name="Hildebrand F."/>
            <person name="Pallen M.J."/>
        </authorList>
    </citation>
    <scope>NUCLEOTIDE SEQUENCE</scope>
    <source>
        <strain evidence="3">ChiHjej12B11-9795</strain>
    </source>
</reference>
<dbReference type="InterPro" id="IPR001296">
    <property type="entry name" value="Glyco_trans_1"/>
</dbReference>